<keyword evidence="2" id="KW-1185">Reference proteome</keyword>
<organism evidence="1 2">
    <name type="scientific">Chitinophaga eiseniae</name>
    <dbReference type="NCBI Taxonomy" id="634771"/>
    <lineage>
        <taxon>Bacteria</taxon>
        <taxon>Pseudomonadati</taxon>
        <taxon>Bacteroidota</taxon>
        <taxon>Chitinophagia</taxon>
        <taxon>Chitinophagales</taxon>
        <taxon>Chitinophagaceae</taxon>
        <taxon>Chitinophaga</taxon>
    </lineage>
</organism>
<gene>
    <name evidence="1" type="ORF">HGH91_10890</name>
</gene>
<proteinExistence type="predicted"/>
<reference evidence="1 2" key="1">
    <citation type="submission" date="2020-04" db="EMBL/GenBank/DDBJ databases">
        <authorList>
            <person name="Yin C."/>
        </authorList>
    </citation>
    <scope>NUCLEOTIDE SEQUENCE [LARGE SCALE GENOMIC DNA]</scope>
    <source>
        <strain evidence="1 2">Ak56</strain>
    </source>
</reference>
<evidence type="ECO:0000313" key="2">
    <source>
        <dbReference type="Proteomes" id="UP000552864"/>
    </source>
</evidence>
<accession>A0A847SH91</accession>
<evidence type="ECO:0000313" key="1">
    <source>
        <dbReference type="EMBL" id="NLR79133.1"/>
    </source>
</evidence>
<comment type="caution">
    <text evidence="1">The sequence shown here is derived from an EMBL/GenBank/DDBJ whole genome shotgun (WGS) entry which is preliminary data.</text>
</comment>
<dbReference type="EMBL" id="JABAHZ010000002">
    <property type="protein sequence ID" value="NLR79133.1"/>
    <property type="molecule type" value="Genomic_DNA"/>
</dbReference>
<protein>
    <submittedName>
        <fullName evidence="1">Uncharacterized protein</fullName>
    </submittedName>
</protein>
<dbReference type="RefSeq" id="WP_168738468.1">
    <property type="nucleotide sequence ID" value="NZ_JABAHZ010000002.1"/>
</dbReference>
<dbReference type="AlphaFoldDB" id="A0A847SH91"/>
<dbReference type="Proteomes" id="UP000552864">
    <property type="component" value="Unassembled WGS sequence"/>
</dbReference>
<name>A0A847SH91_9BACT</name>
<sequence length="241" mass="27681">MQYQQEVTLLRQQIPIGIRQALHLLNSTNGNIDQAIREFKAKMIAVVVEKAGIAAETAAEQLAKCSYDIAETLTSIEEERYTLPERILRSKKNDKEGALTLLASNLEKEQQLPRNYWLLLDQLPALSPVQYTLAVVKEWWEYLDYEGFDHAIYFHLDIVTPQLETVLQLPEIASCLRAAKVRSDELVAHYKQLPKKKTTFHVANVINKDRWFLKQEATFETQRGVVIERLYELVAANLASL</sequence>